<reference evidence="1" key="1">
    <citation type="journal article" date="2023" name="G3 (Bethesda)">
        <title>A reference genome for the long-term kleptoplast-retaining sea slug Elysia crispata morphotype clarki.</title>
        <authorList>
            <person name="Eastman K.E."/>
            <person name="Pendleton A.L."/>
            <person name="Shaikh M.A."/>
            <person name="Suttiyut T."/>
            <person name="Ogas R."/>
            <person name="Tomko P."/>
            <person name="Gavelis G."/>
            <person name="Widhalm J.R."/>
            <person name="Wisecaver J.H."/>
        </authorList>
    </citation>
    <scope>NUCLEOTIDE SEQUENCE</scope>
    <source>
        <strain evidence="1">ECLA1</strain>
    </source>
</reference>
<name>A0AAE1ADC4_9GAST</name>
<sequence length="136" mass="15729">MEDGPNDYVKREIVHFFLEEKPDIYSLCVKQELTNSNSGNTPKTTWCSQEEKPAIKTMLTLPKRDTFFTSLEPIKSEPKDQFVNCKDSKEDKSIAALREAVEAYSARKIKREEDERVQESNMFGIYESTFTDSNSK</sequence>
<evidence type="ECO:0000313" key="2">
    <source>
        <dbReference type="Proteomes" id="UP001283361"/>
    </source>
</evidence>
<dbReference type="Proteomes" id="UP001283361">
    <property type="component" value="Unassembled WGS sequence"/>
</dbReference>
<gene>
    <name evidence="1" type="ORF">RRG08_062800</name>
</gene>
<dbReference type="AlphaFoldDB" id="A0AAE1ADC4"/>
<keyword evidence="2" id="KW-1185">Reference proteome</keyword>
<proteinExistence type="predicted"/>
<organism evidence="1 2">
    <name type="scientific">Elysia crispata</name>
    <name type="common">lettuce slug</name>
    <dbReference type="NCBI Taxonomy" id="231223"/>
    <lineage>
        <taxon>Eukaryota</taxon>
        <taxon>Metazoa</taxon>
        <taxon>Spiralia</taxon>
        <taxon>Lophotrochozoa</taxon>
        <taxon>Mollusca</taxon>
        <taxon>Gastropoda</taxon>
        <taxon>Heterobranchia</taxon>
        <taxon>Euthyneura</taxon>
        <taxon>Panpulmonata</taxon>
        <taxon>Sacoglossa</taxon>
        <taxon>Placobranchoidea</taxon>
        <taxon>Plakobranchidae</taxon>
        <taxon>Elysia</taxon>
    </lineage>
</organism>
<evidence type="ECO:0000313" key="1">
    <source>
        <dbReference type="EMBL" id="KAK3785739.1"/>
    </source>
</evidence>
<protein>
    <submittedName>
        <fullName evidence="1">Uncharacterized protein</fullName>
    </submittedName>
</protein>
<accession>A0AAE1ADC4</accession>
<dbReference type="EMBL" id="JAWDGP010002074">
    <property type="protein sequence ID" value="KAK3785739.1"/>
    <property type="molecule type" value="Genomic_DNA"/>
</dbReference>
<comment type="caution">
    <text evidence="1">The sequence shown here is derived from an EMBL/GenBank/DDBJ whole genome shotgun (WGS) entry which is preliminary data.</text>
</comment>